<proteinExistence type="predicted"/>
<reference evidence="1" key="1">
    <citation type="journal article" date="2020" name="Nature">
        <title>Giant virus diversity and host interactions through global metagenomics.</title>
        <authorList>
            <person name="Schulz F."/>
            <person name="Roux S."/>
            <person name="Paez-Espino D."/>
            <person name="Jungbluth S."/>
            <person name="Walsh D.A."/>
            <person name="Denef V.J."/>
            <person name="McMahon K.D."/>
            <person name="Konstantinidis K.T."/>
            <person name="Eloe-Fadrosh E.A."/>
            <person name="Kyrpides N.C."/>
            <person name="Woyke T."/>
        </authorList>
    </citation>
    <scope>NUCLEOTIDE SEQUENCE</scope>
    <source>
        <strain evidence="1">GVMAG-M-3300010160-60</strain>
    </source>
</reference>
<protein>
    <submittedName>
        <fullName evidence="1">Uncharacterized protein</fullName>
    </submittedName>
</protein>
<name>A0A6C0BED5_9ZZZZ</name>
<dbReference type="AlphaFoldDB" id="A0A6C0BED5"/>
<accession>A0A6C0BED5</accession>
<organism evidence="1">
    <name type="scientific">viral metagenome</name>
    <dbReference type="NCBI Taxonomy" id="1070528"/>
    <lineage>
        <taxon>unclassified sequences</taxon>
        <taxon>metagenomes</taxon>
        <taxon>organismal metagenomes</taxon>
    </lineage>
</organism>
<evidence type="ECO:0000313" key="1">
    <source>
        <dbReference type="EMBL" id="QHS90154.1"/>
    </source>
</evidence>
<dbReference type="EMBL" id="MN739130">
    <property type="protein sequence ID" value="QHS90154.1"/>
    <property type="molecule type" value="Genomic_DNA"/>
</dbReference>
<sequence length="824" mass="92625">MYDGTDYVNKTSNVCSALALMDVANYKPCQKSMSVSMMPGDVHFCFTDLLIQTAQFHRNIDQPQQKDKRLNVVSTRDNVVSKIKEVLFSGALNLFERFNADKTGELVKQVIMPIRAQLDAQYQRSFDNALQQAINACARKHASMSPDPLDSMMDSTTKVEFNRLFLDTFSETLFRNLKDLTQTVSHTYVSSGNEAEQLVRNVYGNWASLNADEKKFYWSNIGLFYLNDRSADLFGLSNAESNQRNFNNTLWQRMSCEQLDSGLLNKYAGSLNQFNGTNLRLNLMKSTNDNVLFAENLPSIPRGTRLWYTTDNGTLNSTSGKSLLEIYNDVYYGSMSAPSNPDKTDLHECLDMSKYMESLIKGCSQPDQQMNGLNIPTNVDGTLDDYDFLNYANDVVYGYSWKYDTNKQQFFRLNGNQRIYYDQAIKNASNTCYATYLGGDRGSNATGCKRVVDCILTSDGDSLGRCMDVIKDTSLWNVASNDIKSVDPEKIRKILRKFNVRAYNIVADNGDNIKQPQTYNEWLSSLPADKKQLYSNNKPMLSYLRGLIEICRGNPVVLNSGLRGSSIAGFESTPSIVKNLGLKRGLKYGANDNKQKFAILAQQLNVPSSYVNRVLSPAPILNGINNTSIYPPIAMNGGGGNYSVVSPMLPTFNTRSTIDYSIDKLQNRGIVRTVYFSLFDNIRKALKDIGAKMSDEDESKLTNTLTQVAKHEVEMAKMATMLNTFVKIAHITGVPPIYRFNTQKLRPVSLRDLDSSNLNDFVGHHIQNLNTQINKGNNVMNVNHTNLFRTLVKFVNELNVLYGGIPVNVVKNTRESNQLVDIDA</sequence>